<comment type="caution">
    <text evidence="2">The sequence shown here is derived from an EMBL/GenBank/DDBJ whole genome shotgun (WGS) entry which is preliminary data.</text>
</comment>
<evidence type="ECO:0000313" key="2">
    <source>
        <dbReference type="EMBL" id="KAL0365125.1"/>
    </source>
</evidence>
<dbReference type="AlphaFoldDB" id="A0AAW2QBZ9"/>
<sequence>MAQFSAKRTTIGSQNKANDTPATMVRMSDSMEVVSVEEPELPGAGAGAASLAPMPVVGAPAMELGDTANGERAVADSKQSC</sequence>
<reference evidence="2" key="2">
    <citation type="journal article" date="2024" name="Plant">
        <title>Genomic evolution and insights into agronomic trait innovations of Sesamum species.</title>
        <authorList>
            <person name="Miao H."/>
            <person name="Wang L."/>
            <person name="Qu L."/>
            <person name="Liu H."/>
            <person name="Sun Y."/>
            <person name="Le M."/>
            <person name="Wang Q."/>
            <person name="Wei S."/>
            <person name="Zheng Y."/>
            <person name="Lin W."/>
            <person name="Duan Y."/>
            <person name="Cao H."/>
            <person name="Xiong S."/>
            <person name="Wang X."/>
            <person name="Wei L."/>
            <person name="Li C."/>
            <person name="Ma Q."/>
            <person name="Ju M."/>
            <person name="Zhao R."/>
            <person name="Li G."/>
            <person name="Mu C."/>
            <person name="Tian Q."/>
            <person name="Mei H."/>
            <person name="Zhang T."/>
            <person name="Gao T."/>
            <person name="Zhang H."/>
        </authorList>
    </citation>
    <scope>NUCLEOTIDE SEQUENCE</scope>
    <source>
        <strain evidence="2">G01</strain>
    </source>
</reference>
<feature type="region of interest" description="Disordered" evidence="1">
    <location>
        <begin position="1"/>
        <end position="26"/>
    </location>
</feature>
<accession>A0AAW2QBZ9</accession>
<organism evidence="2">
    <name type="scientific">Sesamum angustifolium</name>
    <dbReference type="NCBI Taxonomy" id="2727405"/>
    <lineage>
        <taxon>Eukaryota</taxon>
        <taxon>Viridiplantae</taxon>
        <taxon>Streptophyta</taxon>
        <taxon>Embryophyta</taxon>
        <taxon>Tracheophyta</taxon>
        <taxon>Spermatophyta</taxon>
        <taxon>Magnoliopsida</taxon>
        <taxon>eudicotyledons</taxon>
        <taxon>Gunneridae</taxon>
        <taxon>Pentapetalae</taxon>
        <taxon>asterids</taxon>
        <taxon>lamiids</taxon>
        <taxon>Lamiales</taxon>
        <taxon>Pedaliaceae</taxon>
        <taxon>Sesamum</taxon>
    </lineage>
</organism>
<feature type="compositionally biased region" description="Low complexity" evidence="1">
    <location>
        <begin position="41"/>
        <end position="51"/>
    </location>
</feature>
<reference evidence="2" key="1">
    <citation type="submission" date="2020-06" db="EMBL/GenBank/DDBJ databases">
        <authorList>
            <person name="Li T."/>
            <person name="Hu X."/>
            <person name="Zhang T."/>
            <person name="Song X."/>
            <person name="Zhang H."/>
            <person name="Dai N."/>
            <person name="Sheng W."/>
            <person name="Hou X."/>
            <person name="Wei L."/>
        </authorList>
    </citation>
    <scope>NUCLEOTIDE SEQUENCE</scope>
    <source>
        <strain evidence="2">G01</strain>
        <tissue evidence="2">Leaf</tissue>
    </source>
</reference>
<name>A0AAW2QBZ9_9LAMI</name>
<protein>
    <submittedName>
        <fullName evidence="2">Uncharacterized protein</fullName>
    </submittedName>
</protein>
<evidence type="ECO:0000256" key="1">
    <source>
        <dbReference type="SAM" id="MobiDB-lite"/>
    </source>
</evidence>
<gene>
    <name evidence="2" type="ORF">Sangu_0610100</name>
</gene>
<dbReference type="EMBL" id="JACGWK010000003">
    <property type="protein sequence ID" value="KAL0365125.1"/>
    <property type="molecule type" value="Genomic_DNA"/>
</dbReference>
<proteinExistence type="predicted"/>
<feature type="region of interest" description="Disordered" evidence="1">
    <location>
        <begin position="32"/>
        <end position="51"/>
    </location>
</feature>
<feature type="compositionally biased region" description="Polar residues" evidence="1">
    <location>
        <begin position="1"/>
        <end position="21"/>
    </location>
</feature>